<dbReference type="InterPro" id="IPR010148">
    <property type="entry name" value="CRISPR-assoc_prot_CT1975"/>
</dbReference>
<name>A0ABY8C8U2_9FIRM</name>
<dbReference type="EMBL" id="CP118868">
    <property type="protein sequence ID" value="WEG35733.1"/>
    <property type="molecule type" value="Genomic_DNA"/>
</dbReference>
<keyword evidence="2" id="KW-1185">Reference proteome</keyword>
<accession>A0ABY8C8U2</accession>
<evidence type="ECO:0000313" key="1">
    <source>
        <dbReference type="EMBL" id="WEG35733.1"/>
    </source>
</evidence>
<organism evidence="1 2">
    <name type="scientific">Amygdalobacter indicium</name>
    <dbReference type="NCBI Taxonomy" id="3029272"/>
    <lineage>
        <taxon>Bacteria</taxon>
        <taxon>Bacillati</taxon>
        <taxon>Bacillota</taxon>
        <taxon>Clostridia</taxon>
        <taxon>Eubacteriales</taxon>
        <taxon>Oscillospiraceae</taxon>
        <taxon>Amygdalobacter</taxon>
    </lineage>
</organism>
<gene>
    <name evidence="1" type="primary">cas7e</name>
    <name evidence="1" type="ORF">PYS61_00805</name>
</gene>
<dbReference type="NCBIfam" id="TIGR01869">
    <property type="entry name" value="casC_Cse4"/>
    <property type="match status" value="1"/>
</dbReference>
<sequence>MTNTINPRLFLDIHVVQTVPPANINRDDTGSPKTAQYGGVTRARVSSQCWKSAIRKYFRDNGDIYEVGVRSLDIPQYIAKKILEKDTSLNYETAMNKAVEALDAAKISTKDKKLKALFFISDKQADKFAQACLDTKLDKKELQGILKSDPAIDIALFGRMLADDPSLNEDASGQVAHAISTHAVESEFDFYTAVDDLAPEDNAGAGMLGTIEYNAATLYRYANIALHEFYKQLKNDKEDTTKAVKLFVKAFVNSMPTGKINSFANQTLPQAIIVSLRADRPINLVSAFEEPVQSENGYVNKSIKKLFEEYTKCEKILEQPLFTDYLLLTDKLEVAPIGKSTSNLSELLSDLEKAITENLTDGD</sequence>
<dbReference type="Pfam" id="PF09344">
    <property type="entry name" value="Cas_CT1975"/>
    <property type="match status" value="1"/>
</dbReference>
<protein>
    <submittedName>
        <fullName evidence="1">Type I-E CRISPR-associated protein Cas7/Cse4/CasC</fullName>
    </submittedName>
</protein>
<dbReference type="RefSeq" id="WP_315571845.1">
    <property type="nucleotide sequence ID" value="NZ_CP118868.1"/>
</dbReference>
<reference evidence="1 2" key="1">
    <citation type="submission" date="2023-02" db="EMBL/GenBank/DDBJ databases">
        <title>Novel Oscillospiraceae bacterial genomes.</title>
        <authorList>
            <person name="Srinivasan S."/>
            <person name="Austin M.N."/>
            <person name="Fiedler T.L."/>
            <person name="Strenk S.M."/>
            <person name="Agnew K.J."/>
            <person name="Nagana Gowda G.A."/>
            <person name="Raftery D."/>
            <person name="Beamer M.A."/>
            <person name="Achilles S.L."/>
            <person name="Wiesenfeld H.C."/>
            <person name="Fredricks D.N."/>
            <person name="Hillier S.L."/>
        </authorList>
    </citation>
    <scope>NUCLEOTIDE SEQUENCE [LARGE SCALE GENOMIC DNA]</scope>
    <source>
        <strain evidence="1 2">CHIC02 1186E3-8</strain>
    </source>
</reference>
<evidence type="ECO:0000313" key="2">
    <source>
        <dbReference type="Proteomes" id="UP001220478"/>
    </source>
</evidence>
<proteinExistence type="predicted"/>
<dbReference type="Proteomes" id="UP001220478">
    <property type="component" value="Chromosome"/>
</dbReference>